<gene>
    <name evidence="2" type="ORF">N7537_012306</name>
</gene>
<reference evidence="2" key="2">
    <citation type="submission" date="2023-01" db="EMBL/GenBank/DDBJ databases">
        <authorList>
            <person name="Petersen C."/>
        </authorList>
    </citation>
    <scope>NUCLEOTIDE SEQUENCE</scope>
    <source>
        <strain evidence="2">IBT 12815</strain>
    </source>
</reference>
<organism evidence="2 3">
    <name type="scientific">Penicillium hordei</name>
    <dbReference type="NCBI Taxonomy" id="40994"/>
    <lineage>
        <taxon>Eukaryota</taxon>
        <taxon>Fungi</taxon>
        <taxon>Dikarya</taxon>
        <taxon>Ascomycota</taxon>
        <taxon>Pezizomycotina</taxon>
        <taxon>Eurotiomycetes</taxon>
        <taxon>Eurotiomycetidae</taxon>
        <taxon>Eurotiales</taxon>
        <taxon>Aspergillaceae</taxon>
        <taxon>Penicillium</taxon>
    </lineage>
</organism>
<keyword evidence="3" id="KW-1185">Reference proteome</keyword>
<evidence type="ECO:0000313" key="3">
    <source>
        <dbReference type="Proteomes" id="UP001213799"/>
    </source>
</evidence>
<dbReference type="GeneID" id="81593602"/>
<dbReference type="AlphaFoldDB" id="A0AAD6DNE4"/>
<sequence>MSQFSDAGPSSQYEGDTDSLSFPRSDDAYLIAAETPSSQQTIVSVSDSPFLRAPPPSIPLCLEYVVPSRTKSFILYSIMNKVERKFEWHGIRKHSTSWENLDQVAHISTGTSSVMCKRCGNILDHPNWRSNGTKSVNRHWTTNRYKLASSQKGQYAKLRQLFKKREVENFTKEQWEQQIIRTVTVLRLPFQVVENPELQMLCRLEFPSAGTRKKVHWKRSMLTALQAAREKLKDYYGKTTGDHSNLYAMGTVLHTAGMVR</sequence>
<accession>A0AAD6DNE4</accession>
<reference evidence="2" key="1">
    <citation type="journal article" date="2023" name="IMA Fungus">
        <title>Comparative genomic study of the Penicillium genus elucidates a diverse pangenome and 15 lateral gene transfer events.</title>
        <authorList>
            <person name="Petersen C."/>
            <person name="Sorensen T."/>
            <person name="Nielsen M.R."/>
            <person name="Sondergaard T.E."/>
            <person name="Sorensen J.L."/>
            <person name="Fitzpatrick D.A."/>
            <person name="Frisvad J.C."/>
            <person name="Nielsen K.L."/>
        </authorList>
    </citation>
    <scope>NUCLEOTIDE SEQUENCE</scope>
    <source>
        <strain evidence="2">IBT 12815</strain>
    </source>
</reference>
<evidence type="ECO:0000256" key="1">
    <source>
        <dbReference type="SAM" id="MobiDB-lite"/>
    </source>
</evidence>
<protein>
    <submittedName>
        <fullName evidence="2">Uncharacterized protein</fullName>
    </submittedName>
</protein>
<dbReference type="EMBL" id="JAQJAE010000006">
    <property type="protein sequence ID" value="KAJ5589628.1"/>
    <property type="molecule type" value="Genomic_DNA"/>
</dbReference>
<feature type="region of interest" description="Disordered" evidence="1">
    <location>
        <begin position="1"/>
        <end position="22"/>
    </location>
</feature>
<evidence type="ECO:0000313" key="2">
    <source>
        <dbReference type="EMBL" id="KAJ5589628.1"/>
    </source>
</evidence>
<proteinExistence type="predicted"/>
<name>A0AAD6DNE4_9EURO</name>
<dbReference type="RefSeq" id="XP_056748647.1">
    <property type="nucleotide sequence ID" value="XM_056903360.1"/>
</dbReference>
<comment type="caution">
    <text evidence="2">The sequence shown here is derived from an EMBL/GenBank/DDBJ whole genome shotgun (WGS) entry which is preliminary data.</text>
</comment>
<dbReference type="Proteomes" id="UP001213799">
    <property type="component" value="Unassembled WGS sequence"/>
</dbReference>